<sequence>MSLLPGRSHPAYSPKESTFIHTGESPALEQEAFVRMLLDRSTTLEYRGSTSLVTYAWDITFTNSVGAPYVLMVLWASPPVDNPMISWMTPGYSMNYIPCQLAVTKTPAKLQSTLLVPVPFDKIGSITLDDEGKFVIRPLFTLSQRNLGGPYQSIADSREPDLSMRSCLL</sequence>
<gene>
    <name evidence="1" type="ORF">AZE42_08307</name>
</gene>
<comment type="caution">
    <text evidence="1">The sequence shown here is derived from an EMBL/GenBank/DDBJ whole genome shotgun (WGS) entry which is preliminary data.</text>
</comment>
<keyword evidence="2" id="KW-1185">Reference proteome</keyword>
<dbReference type="OrthoDB" id="10003767at2759"/>
<dbReference type="STRING" id="180088.A0A1J8QG83"/>
<dbReference type="Proteomes" id="UP000183567">
    <property type="component" value="Unassembled WGS sequence"/>
</dbReference>
<evidence type="ECO:0000313" key="2">
    <source>
        <dbReference type="Proteomes" id="UP000183567"/>
    </source>
</evidence>
<dbReference type="EMBL" id="LVVM01006305">
    <property type="protein sequence ID" value="OJA08426.1"/>
    <property type="molecule type" value="Genomic_DNA"/>
</dbReference>
<proteinExistence type="predicted"/>
<name>A0A1J8QG83_9AGAM</name>
<organism evidence="1 2">
    <name type="scientific">Rhizopogon vesiculosus</name>
    <dbReference type="NCBI Taxonomy" id="180088"/>
    <lineage>
        <taxon>Eukaryota</taxon>
        <taxon>Fungi</taxon>
        <taxon>Dikarya</taxon>
        <taxon>Basidiomycota</taxon>
        <taxon>Agaricomycotina</taxon>
        <taxon>Agaricomycetes</taxon>
        <taxon>Agaricomycetidae</taxon>
        <taxon>Boletales</taxon>
        <taxon>Suillineae</taxon>
        <taxon>Rhizopogonaceae</taxon>
        <taxon>Rhizopogon</taxon>
    </lineage>
</organism>
<reference evidence="1 2" key="1">
    <citation type="submission" date="2016-03" db="EMBL/GenBank/DDBJ databases">
        <title>Comparative genomics of the ectomycorrhizal sister species Rhizopogon vinicolor and Rhizopogon vesiculosus (Basidiomycota: Boletales) reveals a divergence of the mating type B locus.</title>
        <authorList>
            <person name="Mujic A.B."/>
            <person name="Kuo A."/>
            <person name="Tritt A."/>
            <person name="Lipzen A."/>
            <person name="Chen C."/>
            <person name="Johnson J."/>
            <person name="Sharma A."/>
            <person name="Barry K."/>
            <person name="Grigoriev I.V."/>
            <person name="Spatafora J.W."/>
        </authorList>
    </citation>
    <scope>NUCLEOTIDE SEQUENCE [LARGE SCALE GENOMIC DNA]</scope>
    <source>
        <strain evidence="1 2">AM-OR11-056</strain>
    </source>
</reference>
<accession>A0A1J8QG83</accession>
<dbReference type="AlphaFoldDB" id="A0A1J8QG83"/>
<protein>
    <submittedName>
        <fullName evidence="1">Uncharacterized protein</fullName>
    </submittedName>
</protein>
<evidence type="ECO:0000313" key="1">
    <source>
        <dbReference type="EMBL" id="OJA08426.1"/>
    </source>
</evidence>